<gene>
    <name evidence="2" type="ORF">AS180_03175</name>
</gene>
<accession>A0A0V8JQE1</accession>
<feature type="transmembrane region" description="Helical" evidence="1">
    <location>
        <begin position="258"/>
        <end position="278"/>
    </location>
</feature>
<protein>
    <submittedName>
        <fullName evidence="2">Sporulation protein</fullName>
    </submittedName>
</protein>
<dbReference type="RefSeq" id="WP_025911355.1">
    <property type="nucleotide sequence ID" value="NZ_KQ758629.1"/>
</dbReference>
<dbReference type="Proteomes" id="UP000053681">
    <property type="component" value="Unassembled WGS sequence"/>
</dbReference>
<evidence type="ECO:0000313" key="2">
    <source>
        <dbReference type="EMBL" id="KSU89305.1"/>
    </source>
</evidence>
<dbReference type="AlphaFoldDB" id="A0A0V8JQE1"/>
<sequence>MLKKIFAKMGVGAAKVDLTLKENTYKLGEHVEGKIKVQGGKIEQHINFINVELWLEVRGRNGQFHTHKVASIPIVSSFLIREGEEKEWGFKYDLPMDIPISASNCSYFFQTHLDIEGGADAKDRDDIRIKAPEALYQFVEALESLGFREKQHSGQFNGYKQEFEFFPTSQFQRRIRELEFEVAVEDKGLRILLELDLPSFGREREIKREISFSTEELSNNKKLQQSLHQIIEEMIDNPASYEHFQPSHYQRGEYKRGMSGLGGAMGGFAAGMIGGMLLGEVMDDMFEDVAFDDIQEDLEGADDLFDGDFFSGDDEW</sequence>
<dbReference type="EMBL" id="LNQP01000007">
    <property type="protein sequence ID" value="KSU89305.1"/>
    <property type="molecule type" value="Genomic_DNA"/>
</dbReference>
<organism evidence="2 3">
    <name type="scientific">Priestia veravalensis</name>
    <dbReference type="NCBI Taxonomy" id="1414648"/>
    <lineage>
        <taxon>Bacteria</taxon>
        <taxon>Bacillati</taxon>
        <taxon>Bacillota</taxon>
        <taxon>Bacilli</taxon>
        <taxon>Bacillales</taxon>
        <taxon>Bacillaceae</taxon>
        <taxon>Priestia</taxon>
    </lineage>
</organism>
<reference evidence="2 3" key="1">
    <citation type="submission" date="2015-11" db="EMBL/GenBank/DDBJ databases">
        <title>Bacillus caseinolyticus sp nov.</title>
        <authorList>
            <person name="Dastager S.G."/>
            <person name="Mawlankar R."/>
        </authorList>
    </citation>
    <scope>NUCLEOTIDE SEQUENCE [LARGE SCALE GENOMIC DNA]</scope>
    <source>
        <strain evidence="2 3">SGD-V-76</strain>
    </source>
</reference>
<evidence type="ECO:0000256" key="1">
    <source>
        <dbReference type="SAM" id="Phobius"/>
    </source>
</evidence>
<comment type="caution">
    <text evidence="2">The sequence shown here is derived from an EMBL/GenBank/DDBJ whole genome shotgun (WGS) entry which is preliminary data.</text>
</comment>
<dbReference type="PANTHER" id="PTHR40053:SF1">
    <property type="entry name" value="SPORULATION-CONTROL PROTEIN SPO0M"/>
    <property type="match status" value="1"/>
</dbReference>
<keyword evidence="1" id="KW-0812">Transmembrane</keyword>
<dbReference type="InterPro" id="IPR009776">
    <property type="entry name" value="Spore_0_M"/>
</dbReference>
<dbReference type="Pfam" id="PF07070">
    <property type="entry name" value="Spo0M"/>
    <property type="match status" value="1"/>
</dbReference>
<keyword evidence="1" id="KW-1133">Transmembrane helix</keyword>
<keyword evidence="1" id="KW-0472">Membrane</keyword>
<name>A0A0V8JQE1_9BACI</name>
<dbReference type="PANTHER" id="PTHR40053">
    <property type="entry name" value="SPORULATION-CONTROL PROTEIN SPO0M"/>
    <property type="match status" value="1"/>
</dbReference>
<proteinExistence type="predicted"/>
<evidence type="ECO:0000313" key="3">
    <source>
        <dbReference type="Proteomes" id="UP000053681"/>
    </source>
</evidence>
<keyword evidence="3" id="KW-1185">Reference proteome</keyword>